<dbReference type="Proteomes" id="UP001159363">
    <property type="component" value="Chromosome 10"/>
</dbReference>
<evidence type="ECO:0000313" key="1">
    <source>
        <dbReference type="EMBL" id="KAJ8872916.1"/>
    </source>
</evidence>
<dbReference type="EMBL" id="JARBHB010000011">
    <property type="protein sequence ID" value="KAJ8872916.1"/>
    <property type="molecule type" value="Genomic_DNA"/>
</dbReference>
<comment type="caution">
    <text evidence="1">The sequence shown here is derived from an EMBL/GenBank/DDBJ whole genome shotgun (WGS) entry which is preliminary data.</text>
</comment>
<protein>
    <submittedName>
        <fullName evidence="1">Uncharacterized protein</fullName>
    </submittedName>
</protein>
<organism evidence="1 2">
    <name type="scientific">Dryococelus australis</name>
    <dbReference type="NCBI Taxonomy" id="614101"/>
    <lineage>
        <taxon>Eukaryota</taxon>
        <taxon>Metazoa</taxon>
        <taxon>Ecdysozoa</taxon>
        <taxon>Arthropoda</taxon>
        <taxon>Hexapoda</taxon>
        <taxon>Insecta</taxon>
        <taxon>Pterygota</taxon>
        <taxon>Neoptera</taxon>
        <taxon>Polyneoptera</taxon>
        <taxon>Phasmatodea</taxon>
        <taxon>Verophasmatodea</taxon>
        <taxon>Anareolatae</taxon>
        <taxon>Phasmatidae</taxon>
        <taxon>Eurycanthinae</taxon>
        <taxon>Dryococelus</taxon>
    </lineage>
</organism>
<evidence type="ECO:0000313" key="2">
    <source>
        <dbReference type="Proteomes" id="UP001159363"/>
    </source>
</evidence>
<proteinExistence type="predicted"/>
<name>A0ABQ9GLL7_9NEOP</name>
<accession>A0ABQ9GLL7</accession>
<gene>
    <name evidence="1" type="ORF">PR048_026532</name>
</gene>
<sequence length="80" mass="8442">MLRMCFPNVAGVCDFLSDTTNAIFQGHGMIVKSGCHFCDEDGCNRPPTSLQEYGSNAAASARVTRVALLATCAVLTAARS</sequence>
<keyword evidence="2" id="KW-1185">Reference proteome</keyword>
<reference evidence="1 2" key="1">
    <citation type="submission" date="2023-02" db="EMBL/GenBank/DDBJ databases">
        <title>LHISI_Scaffold_Assembly.</title>
        <authorList>
            <person name="Stuart O.P."/>
            <person name="Cleave R."/>
            <person name="Magrath M.J.L."/>
            <person name="Mikheyev A.S."/>
        </authorList>
    </citation>
    <scope>NUCLEOTIDE SEQUENCE [LARGE SCALE GENOMIC DNA]</scope>
    <source>
        <strain evidence="1">Daus_M_001</strain>
        <tissue evidence="1">Leg muscle</tissue>
    </source>
</reference>